<organism evidence="1 2">
    <name type="scientific">Antrihabitans cavernicola</name>
    <dbReference type="NCBI Taxonomy" id="2495913"/>
    <lineage>
        <taxon>Bacteria</taxon>
        <taxon>Bacillati</taxon>
        <taxon>Actinomycetota</taxon>
        <taxon>Actinomycetes</taxon>
        <taxon>Mycobacteriales</taxon>
        <taxon>Nocardiaceae</taxon>
        <taxon>Antrihabitans</taxon>
    </lineage>
</organism>
<sequence length="303" mass="33226">MELIRRQKALAEGHTDDELGRQCKSGALVRVRPGTYAAGAGFAELSAQDRYLLRIRSTAAAHNANIAISHVSAAALLGLPLWNVDLRRVHLTRASSSGGRITQARHLHASPLDAADCTTIGDLTVTSPQRTVVDVGRTEDFEQSVVIGDAAVRTYYGIDPAAVIATMSGWPGLPAARRVCAFLDGRSESVGESRSRVLLSRIGLPTPELQHQVFSADGLLLGRADFSFPEFGVLGEFDGRIKYGRLLRPGRTAGDAVFEEKRREDALRDAGWEMVRWTWSDLDEPQDLRRRFDRAIARGRARI</sequence>
<dbReference type="EMBL" id="VLNY01000011">
    <property type="protein sequence ID" value="KAA0021235.1"/>
    <property type="molecule type" value="Genomic_DNA"/>
</dbReference>
<evidence type="ECO:0008006" key="3">
    <source>
        <dbReference type="Google" id="ProtNLM"/>
    </source>
</evidence>
<evidence type="ECO:0000313" key="1">
    <source>
        <dbReference type="EMBL" id="KAA0021235.1"/>
    </source>
</evidence>
<dbReference type="Proteomes" id="UP000322244">
    <property type="component" value="Unassembled WGS sequence"/>
</dbReference>
<dbReference type="RefSeq" id="WP_149432068.1">
    <property type="nucleotide sequence ID" value="NZ_VLNY01000011.1"/>
</dbReference>
<dbReference type="AlphaFoldDB" id="A0A5A7S9L0"/>
<comment type="caution">
    <text evidence="1">The sequence shown here is derived from an EMBL/GenBank/DDBJ whole genome shotgun (WGS) entry which is preliminary data.</text>
</comment>
<gene>
    <name evidence="1" type="ORF">FOY51_20280</name>
</gene>
<keyword evidence="2" id="KW-1185">Reference proteome</keyword>
<name>A0A5A7S9L0_9NOCA</name>
<evidence type="ECO:0000313" key="2">
    <source>
        <dbReference type="Proteomes" id="UP000322244"/>
    </source>
</evidence>
<dbReference type="OrthoDB" id="5517693at2"/>
<proteinExistence type="predicted"/>
<accession>A0A5A7S9L0</accession>
<reference evidence="1 2" key="1">
    <citation type="submission" date="2019-07" db="EMBL/GenBank/DDBJ databases">
        <title>Rhodococcus cavernicolus sp. nov., isolated from a cave.</title>
        <authorList>
            <person name="Lee S.D."/>
        </authorList>
    </citation>
    <scope>NUCLEOTIDE SEQUENCE [LARGE SCALE GENOMIC DNA]</scope>
    <source>
        <strain evidence="1 2">C1-24</strain>
    </source>
</reference>
<protein>
    <recommendedName>
        <fullName evidence="3">Type IV toxin-antitoxin system AbiEi family antitoxin domain-containing protein</fullName>
    </recommendedName>
</protein>